<accession>A0A8J3N249</accession>
<dbReference type="EMBL" id="BNJK01000001">
    <property type="protein sequence ID" value="GHO95062.1"/>
    <property type="molecule type" value="Genomic_DNA"/>
</dbReference>
<keyword evidence="3" id="KW-1003">Cell membrane</keyword>
<dbReference type="Pfam" id="PF12911">
    <property type="entry name" value="OppC_N"/>
    <property type="match status" value="1"/>
</dbReference>
<comment type="similarity">
    <text evidence="7">Belongs to the binding-protein-dependent transport system permease family.</text>
</comment>
<keyword evidence="2 7" id="KW-0813">Transport</keyword>
<reference evidence="9" key="1">
    <citation type="submission" date="2020-10" db="EMBL/GenBank/DDBJ databases">
        <title>Taxonomic study of unclassified bacteria belonging to the class Ktedonobacteria.</title>
        <authorList>
            <person name="Yabe S."/>
            <person name="Wang C.M."/>
            <person name="Zheng Y."/>
            <person name="Sakai Y."/>
            <person name="Cavaletti L."/>
            <person name="Monciardini P."/>
            <person name="Donadio S."/>
        </authorList>
    </citation>
    <scope>NUCLEOTIDE SEQUENCE</scope>
    <source>
        <strain evidence="9">ID150040</strain>
    </source>
</reference>
<comment type="subcellular location">
    <subcellularLocation>
        <location evidence="1 7">Cell membrane</location>
        <topology evidence="1 7">Multi-pass membrane protein</topology>
    </subcellularLocation>
</comment>
<dbReference type="InterPro" id="IPR050366">
    <property type="entry name" value="BP-dependent_transpt_permease"/>
</dbReference>
<evidence type="ECO:0000256" key="6">
    <source>
        <dbReference type="ARBA" id="ARBA00023136"/>
    </source>
</evidence>
<keyword evidence="4 7" id="KW-0812">Transmembrane</keyword>
<dbReference type="SUPFAM" id="SSF161098">
    <property type="entry name" value="MetI-like"/>
    <property type="match status" value="1"/>
</dbReference>
<dbReference type="Pfam" id="PF00528">
    <property type="entry name" value="BPD_transp_1"/>
    <property type="match status" value="1"/>
</dbReference>
<feature type="transmembrane region" description="Helical" evidence="7">
    <location>
        <begin position="132"/>
        <end position="156"/>
    </location>
</feature>
<evidence type="ECO:0000259" key="8">
    <source>
        <dbReference type="PROSITE" id="PS50928"/>
    </source>
</evidence>
<evidence type="ECO:0000256" key="4">
    <source>
        <dbReference type="ARBA" id="ARBA00022692"/>
    </source>
</evidence>
<feature type="transmembrane region" description="Helical" evidence="7">
    <location>
        <begin position="38"/>
        <end position="59"/>
    </location>
</feature>
<dbReference type="RefSeq" id="WP_220205765.1">
    <property type="nucleotide sequence ID" value="NZ_BNJK01000001.1"/>
</dbReference>
<keyword evidence="5 7" id="KW-1133">Transmembrane helix</keyword>
<dbReference type="PANTHER" id="PTHR43386:SF1">
    <property type="entry name" value="D,D-DIPEPTIDE TRANSPORT SYSTEM PERMEASE PROTEIN DDPC-RELATED"/>
    <property type="match status" value="1"/>
</dbReference>
<feature type="transmembrane region" description="Helical" evidence="7">
    <location>
        <begin position="266"/>
        <end position="291"/>
    </location>
</feature>
<dbReference type="AlphaFoldDB" id="A0A8J3N249"/>
<feature type="domain" description="ABC transmembrane type-1" evidence="8">
    <location>
        <begin position="101"/>
        <end position="288"/>
    </location>
</feature>
<evidence type="ECO:0000256" key="1">
    <source>
        <dbReference type="ARBA" id="ARBA00004651"/>
    </source>
</evidence>
<comment type="caution">
    <text evidence="9">The sequence shown here is derived from an EMBL/GenBank/DDBJ whole genome shotgun (WGS) entry which is preliminary data.</text>
</comment>
<evidence type="ECO:0000313" key="9">
    <source>
        <dbReference type="EMBL" id="GHO95062.1"/>
    </source>
</evidence>
<dbReference type="InterPro" id="IPR035906">
    <property type="entry name" value="MetI-like_sf"/>
</dbReference>
<dbReference type="InterPro" id="IPR025966">
    <property type="entry name" value="OppC_N"/>
</dbReference>
<protein>
    <recommendedName>
        <fullName evidence="8">ABC transmembrane type-1 domain-containing protein</fullName>
    </recommendedName>
</protein>
<dbReference type="InterPro" id="IPR000515">
    <property type="entry name" value="MetI-like"/>
</dbReference>
<dbReference type="Gene3D" id="1.10.3720.10">
    <property type="entry name" value="MetI-like"/>
    <property type="match status" value="1"/>
</dbReference>
<evidence type="ECO:0000256" key="5">
    <source>
        <dbReference type="ARBA" id="ARBA00022989"/>
    </source>
</evidence>
<evidence type="ECO:0000313" key="10">
    <source>
        <dbReference type="Proteomes" id="UP000597444"/>
    </source>
</evidence>
<evidence type="ECO:0000256" key="2">
    <source>
        <dbReference type="ARBA" id="ARBA00022448"/>
    </source>
</evidence>
<keyword evidence="6 7" id="KW-0472">Membrane</keyword>
<feature type="transmembrane region" description="Helical" evidence="7">
    <location>
        <begin position="162"/>
        <end position="179"/>
    </location>
</feature>
<name>A0A8J3N249_9CHLR</name>
<dbReference type="CDD" id="cd06261">
    <property type="entry name" value="TM_PBP2"/>
    <property type="match status" value="1"/>
</dbReference>
<dbReference type="PROSITE" id="PS50928">
    <property type="entry name" value="ABC_TM1"/>
    <property type="match status" value="1"/>
</dbReference>
<feature type="transmembrane region" description="Helical" evidence="7">
    <location>
        <begin position="101"/>
        <end position="125"/>
    </location>
</feature>
<dbReference type="PANTHER" id="PTHR43386">
    <property type="entry name" value="OLIGOPEPTIDE TRANSPORT SYSTEM PERMEASE PROTEIN APPC"/>
    <property type="match status" value="1"/>
</dbReference>
<organism evidence="9 10">
    <name type="scientific">Reticulibacter mediterranei</name>
    <dbReference type="NCBI Taxonomy" id="2778369"/>
    <lineage>
        <taxon>Bacteria</taxon>
        <taxon>Bacillati</taxon>
        <taxon>Chloroflexota</taxon>
        <taxon>Ktedonobacteria</taxon>
        <taxon>Ktedonobacterales</taxon>
        <taxon>Reticulibacteraceae</taxon>
        <taxon>Reticulibacter</taxon>
    </lineage>
</organism>
<sequence length="315" mass="33962">MGRSSSIPVPLTLDRPVYLRVLDGVATVWRALTVNRKVAAGSIIVAFFLLVALFGPVFIHQDPNLLSNDANKAPSAAHWLGTTSTGQDVFNQLVVGTRSSIFWGFVTGIAVTVLSVVVGLVGGYLGELIDEVLSLLTNVFLILPALPLAIVLASYFPRGPQTVALVIVVTSWSWGARVLRAQTLSMRSREFVTAARACGESNLRIIFWEILPNEISIVAANFVTTTLYVILASATLEFLGLGDANAVSWGTMFYWAQKANALVLGLWWWFVPPGLCIAVLGAGLALINFGIDEIANPRLRTEPGSKMPKNKKVVA</sequence>
<dbReference type="GO" id="GO:0071916">
    <property type="term" value="F:dipeptide transmembrane transporter activity"/>
    <property type="evidence" value="ECO:0007669"/>
    <property type="project" value="TreeGrafter"/>
</dbReference>
<proteinExistence type="inferred from homology"/>
<evidence type="ECO:0000256" key="3">
    <source>
        <dbReference type="ARBA" id="ARBA00022475"/>
    </source>
</evidence>
<dbReference type="Proteomes" id="UP000597444">
    <property type="component" value="Unassembled WGS sequence"/>
</dbReference>
<keyword evidence="10" id="KW-1185">Reference proteome</keyword>
<gene>
    <name evidence="9" type="ORF">KSF_051100</name>
</gene>
<evidence type="ECO:0000256" key="7">
    <source>
        <dbReference type="RuleBase" id="RU363032"/>
    </source>
</evidence>
<dbReference type="GO" id="GO:0005886">
    <property type="term" value="C:plasma membrane"/>
    <property type="evidence" value="ECO:0007669"/>
    <property type="project" value="UniProtKB-SubCell"/>
</dbReference>